<comment type="caution">
    <text evidence="16">The sequence shown here is derived from an EMBL/GenBank/DDBJ whole genome shotgun (WGS) entry which is preliminary data.</text>
</comment>
<evidence type="ECO:0000259" key="14">
    <source>
        <dbReference type="Pfam" id="PF00768"/>
    </source>
</evidence>
<accession>A0ABW5TLR8</accession>
<evidence type="ECO:0000256" key="12">
    <source>
        <dbReference type="ARBA" id="ARBA00034000"/>
    </source>
</evidence>
<dbReference type="PANTHER" id="PTHR21581">
    <property type="entry name" value="D-ALANYL-D-ALANINE CARBOXYPEPTIDASE"/>
    <property type="match status" value="1"/>
</dbReference>
<evidence type="ECO:0000256" key="11">
    <source>
        <dbReference type="ARBA" id="ARBA00023316"/>
    </source>
</evidence>
<sequence>MRKRIKRFVGGLFIGFIGCAVLHLPLIDADEAIETNLAIQAKAAIAIDSESGKIFYEQDATTPHYIASTTKLLSMYLIYHQLHTGKLNMDEQVTISATTSALSQDWQLSNVLLYEGQNYSVKQLIEAGFLESANAAVVALAEKVAGSEVAFVDQMREQLQAWGITDGTIVNSTGLNNAFLGAGRYPGSGEQEENQLSAKDLAIVARHLIQEFPEILQMTNQTQAIFTEPTGENLLLTNTNQMLTGMPVATEGVDGLKTGTTDLAGACFVGTVKRGDTRLITIVLNADNGTEQTTTRFTETARLMEWVYAQWHRQTLDVTTLAIPKQHTVLVKEGKQQVATIGLDKTVTVWLQKGMNAANLTIKPTFVNGTEVNAPVQTGKKLGTATISLTQDSLGYLEQKEQPQAAIVTKESVNKANVFVLTWRKVKQFFS</sequence>
<dbReference type="SUPFAM" id="SSF69189">
    <property type="entry name" value="Penicillin-binding protein associated domain"/>
    <property type="match status" value="1"/>
</dbReference>
<evidence type="ECO:0000256" key="8">
    <source>
        <dbReference type="ARBA" id="ARBA00022801"/>
    </source>
</evidence>
<gene>
    <name evidence="16" type="ORF">ACFSR0_09450</name>
</gene>
<dbReference type="Gene3D" id="3.40.710.10">
    <property type="entry name" value="DD-peptidase/beta-lactamase superfamily"/>
    <property type="match status" value="1"/>
</dbReference>
<keyword evidence="7" id="KW-0732">Signal</keyword>
<evidence type="ECO:0000256" key="1">
    <source>
        <dbReference type="ARBA" id="ARBA00003217"/>
    </source>
</evidence>
<dbReference type="RefSeq" id="WP_379982205.1">
    <property type="nucleotide sequence ID" value="NZ_JBHUMO010000056.1"/>
</dbReference>
<keyword evidence="9" id="KW-0133">Cell shape</keyword>
<evidence type="ECO:0000256" key="5">
    <source>
        <dbReference type="ARBA" id="ARBA00022645"/>
    </source>
</evidence>
<dbReference type="EC" id="3.4.16.4" evidence="4"/>
<name>A0ABW5TLR8_9ENTE</name>
<evidence type="ECO:0000256" key="3">
    <source>
        <dbReference type="ARBA" id="ARBA00007164"/>
    </source>
</evidence>
<dbReference type="SUPFAM" id="SSF56601">
    <property type="entry name" value="beta-lactamase/transpeptidase-like"/>
    <property type="match status" value="1"/>
</dbReference>
<comment type="similarity">
    <text evidence="3 13">Belongs to the peptidase S11 family.</text>
</comment>
<evidence type="ECO:0000259" key="15">
    <source>
        <dbReference type="Pfam" id="PF07943"/>
    </source>
</evidence>
<feature type="domain" description="Peptidase S11 D-alanyl-D-alanine carboxypeptidase A N-terminal" evidence="14">
    <location>
        <begin position="34"/>
        <end position="287"/>
    </location>
</feature>
<evidence type="ECO:0000256" key="2">
    <source>
        <dbReference type="ARBA" id="ARBA00004752"/>
    </source>
</evidence>
<comment type="catalytic activity">
    <reaction evidence="12">
        <text>Preferential cleavage: (Ac)2-L-Lys-D-Ala-|-D-Ala. Also transpeptidation of peptidyl-alanyl moieties that are N-acyl substituents of D-alanine.</text>
        <dbReference type="EC" id="3.4.16.4"/>
    </reaction>
</comment>
<dbReference type="Proteomes" id="UP001597427">
    <property type="component" value="Unassembled WGS sequence"/>
</dbReference>
<proteinExistence type="inferred from homology"/>
<keyword evidence="8 16" id="KW-0378">Hydrolase</keyword>
<protein>
    <recommendedName>
        <fullName evidence="4">serine-type D-Ala-D-Ala carboxypeptidase</fullName>
        <ecNumber evidence="4">3.4.16.4</ecNumber>
    </recommendedName>
</protein>
<dbReference type="InterPro" id="IPR012338">
    <property type="entry name" value="Beta-lactam/transpept-like"/>
</dbReference>
<dbReference type="Gene3D" id="2.60.410.10">
    <property type="entry name" value="D-Ala-D-Ala carboxypeptidase, C-terminal domain"/>
    <property type="match status" value="1"/>
</dbReference>
<reference evidence="17" key="1">
    <citation type="journal article" date="2019" name="Int. J. Syst. Evol. Microbiol.">
        <title>The Global Catalogue of Microorganisms (GCM) 10K type strain sequencing project: providing services to taxonomists for standard genome sequencing and annotation.</title>
        <authorList>
            <consortium name="The Broad Institute Genomics Platform"/>
            <consortium name="The Broad Institute Genome Sequencing Center for Infectious Disease"/>
            <person name="Wu L."/>
            <person name="Ma J."/>
        </authorList>
    </citation>
    <scope>NUCLEOTIDE SEQUENCE [LARGE SCALE GENOMIC DNA]</scope>
    <source>
        <strain evidence="17">TISTR 932</strain>
    </source>
</reference>
<dbReference type="InterPro" id="IPR015956">
    <property type="entry name" value="Peniciliin-bd_prot_C_sf"/>
</dbReference>
<dbReference type="InterPro" id="IPR018044">
    <property type="entry name" value="Peptidase_S11"/>
</dbReference>
<organism evidence="16 17">
    <name type="scientific">Enterococcus camelliae</name>
    <dbReference type="NCBI Taxonomy" id="453959"/>
    <lineage>
        <taxon>Bacteria</taxon>
        <taxon>Bacillati</taxon>
        <taxon>Bacillota</taxon>
        <taxon>Bacilli</taxon>
        <taxon>Lactobacillales</taxon>
        <taxon>Enterococcaceae</taxon>
        <taxon>Enterococcus</taxon>
    </lineage>
</organism>
<dbReference type="Pfam" id="PF07943">
    <property type="entry name" value="PBP5_C"/>
    <property type="match status" value="1"/>
</dbReference>
<dbReference type="InterPro" id="IPR001967">
    <property type="entry name" value="Peptidase_S11_N"/>
</dbReference>
<evidence type="ECO:0000256" key="6">
    <source>
        <dbReference type="ARBA" id="ARBA00022670"/>
    </source>
</evidence>
<evidence type="ECO:0000313" key="17">
    <source>
        <dbReference type="Proteomes" id="UP001597427"/>
    </source>
</evidence>
<keyword evidence="11" id="KW-0961">Cell wall biogenesis/degradation</keyword>
<dbReference type="EMBL" id="JBHUMO010000056">
    <property type="protein sequence ID" value="MFD2729645.1"/>
    <property type="molecule type" value="Genomic_DNA"/>
</dbReference>
<evidence type="ECO:0000313" key="16">
    <source>
        <dbReference type="EMBL" id="MFD2729645.1"/>
    </source>
</evidence>
<keyword evidence="6" id="KW-0645">Protease</keyword>
<dbReference type="Pfam" id="PF00768">
    <property type="entry name" value="Peptidase_S11"/>
    <property type="match status" value="1"/>
</dbReference>
<evidence type="ECO:0000256" key="4">
    <source>
        <dbReference type="ARBA" id="ARBA00012448"/>
    </source>
</evidence>
<comment type="function">
    <text evidence="1">Removes C-terminal D-alanyl residues from sugar-peptide cell wall precursors.</text>
</comment>
<dbReference type="GO" id="GO:0016787">
    <property type="term" value="F:hydrolase activity"/>
    <property type="evidence" value="ECO:0007669"/>
    <property type="project" value="UniProtKB-KW"/>
</dbReference>
<evidence type="ECO:0000256" key="10">
    <source>
        <dbReference type="ARBA" id="ARBA00022984"/>
    </source>
</evidence>
<keyword evidence="5" id="KW-0121">Carboxypeptidase</keyword>
<evidence type="ECO:0000256" key="7">
    <source>
        <dbReference type="ARBA" id="ARBA00022729"/>
    </source>
</evidence>
<feature type="domain" description="Peptidase S11 D-Ala-D-Ala carboxypeptidase A C-terminal" evidence="15">
    <location>
        <begin position="328"/>
        <end position="414"/>
    </location>
</feature>
<keyword evidence="10" id="KW-0573">Peptidoglycan synthesis</keyword>
<evidence type="ECO:0000256" key="9">
    <source>
        <dbReference type="ARBA" id="ARBA00022960"/>
    </source>
</evidence>
<dbReference type="PANTHER" id="PTHR21581:SF11">
    <property type="entry name" value="D-ALANYL-D-ALANINE CARBOXYPEPTIDASE DACA"/>
    <property type="match status" value="1"/>
</dbReference>
<dbReference type="InterPro" id="IPR012907">
    <property type="entry name" value="Peptidase_S11_C"/>
</dbReference>
<keyword evidence="17" id="KW-1185">Reference proteome</keyword>
<dbReference type="InterPro" id="IPR037167">
    <property type="entry name" value="Peptidase_S11_C_sf"/>
</dbReference>
<dbReference type="PROSITE" id="PS51257">
    <property type="entry name" value="PROKAR_LIPOPROTEIN"/>
    <property type="match status" value="1"/>
</dbReference>
<comment type="pathway">
    <text evidence="2">Cell wall biogenesis; peptidoglycan biosynthesis.</text>
</comment>
<dbReference type="PRINTS" id="PR00725">
    <property type="entry name" value="DADACBPTASE1"/>
</dbReference>
<evidence type="ECO:0000256" key="13">
    <source>
        <dbReference type="RuleBase" id="RU004016"/>
    </source>
</evidence>